<dbReference type="GO" id="GO:0016746">
    <property type="term" value="F:acyltransferase activity"/>
    <property type="evidence" value="ECO:0007669"/>
    <property type="project" value="UniProtKB-KW"/>
</dbReference>
<reference evidence="5" key="1">
    <citation type="journal article" date="2019" name="Int. J. Syst. Evol. Microbiol.">
        <title>The Global Catalogue of Microorganisms (GCM) 10K type strain sequencing project: providing services to taxonomists for standard genome sequencing and annotation.</title>
        <authorList>
            <consortium name="The Broad Institute Genomics Platform"/>
            <consortium name="The Broad Institute Genome Sequencing Center for Infectious Disease"/>
            <person name="Wu L."/>
            <person name="Ma J."/>
        </authorList>
    </citation>
    <scope>NUCLEOTIDE SEQUENCE [LARGE SCALE GENOMIC DNA]</scope>
    <source>
        <strain evidence="5">CECT 7477</strain>
    </source>
</reference>
<gene>
    <name evidence="4" type="ORF">ACFOUT_09785</name>
</gene>
<evidence type="ECO:0000313" key="4">
    <source>
        <dbReference type="EMBL" id="MFC4096167.1"/>
    </source>
</evidence>
<protein>
    <submittedName>
        <fullName evidence="4">GNAT family N-acetyltransferase</fullName>
        <ecNumber evidence="4">2.3.-.-</ecNumber>
    </submittedName>
</protein>
<evidence type="ECO:0000256" key="2">
    <source>
        <dbReference type="ARBA" id="ARBA00023315"/>
    </source>
</evidence>
<keyword evidence="2 4" id="KW-0012">Acyltransferase</keyword>
<comment type="caution">
    <text evidence="4">The sequence shown here is derived from an EMBL/GenBank/DDBJ whole genome shotgun (WGS) entry which is preliminary data.</text>
</comment>
<dbReference type="EC" id="2.3.-.-" evidence="4"/>
<dbReference type="CDD" id="cd04301">
    <property type="entry name" value="NAT_SF"/>
    <property type="match status" value="1"/>
</dbReference>
<keyword evidence="1 4" id="KW-0808">Transferase</keyword>
<dbReference type="PROSITE" id="PS51186">
    <property type="entry name" value="GNAT"/>
    <property type="match status" value="1"/>
</dbReference>
<dbReference type="EMBL" id="JBHSAW010000004">
    <property type="protein sequence ID" value="MFC4096167.1"/>
    <property type="molecule type" value="Genomic_DNA"/>
</dbReference>
<proteinExistence type="predicted"/>
<keyword evidence="5" id="KW-1185">Reference proteome</keyword>
<name>A0ABV8JMT5_9FLAO</name>
<dbReference type="RefSeq" id="WP_192460226.1">
    <property type="nucleotide sequence ID" value="NZ_JACYFJ010000001.1"/>
</dbReference>
<evidence type="ECO:0000313" key="5">
    <source>
        <dbReference type="Proteomes" id="UP001595814"/>
    </source>
</evidence>
<sequence length="181" mass="20503">MLDIKKASIANAEEIAVLHALSWQQNYRGSFSDQFLDNEVGEERQKVWRERLGNPQPNQSVWVARLNGKFAGFICTFFQDDETYGSLVDNLHVSPKIKGKGVGSQLLRVAAEEVEQKYPDTGIYLWVLEKNVGAHPFYKALGGKVIETINGNDIGDLEIRKVRYHWKKAQDLVNSVLAKKN</sequence>
<feature type="domain" description="N-acetyltransferase" evidence="3">
    <location>
        <begin position="2"/>
        <end position="164"/>
    </location>
</feature>
<dbReference type="PANTHER" id="PTHR43877">
    <property type="entry name" value="AMINOALKYLPHOSPHONATE N-ACETYLTRANSFERASE-RELATED-RELATED"/>
    <property type="match status" value="1"/>
</dbReference>
<organism evidence="4 5">
    <name type="scientific">Euzebyella saccharophila</name>
    <dbReference type="NCBI Taxonomy" id="679664"/>
    <lineage>
        <taxon>Bacteria</taxon>
        <taxon>Pseudomonadati</taxon>
        <taxon>Bacteroidota</taxon>
        <taxon>Flavobacteriia</taxon>
        <taxon>Flavobacteriales</taxon>
        <taxon>Flavobacteriaceae</taxon>
        <taxon>Euzebyella</taxon>
    </lineage>
</organism>
<accession>A0ABV8JMT5</accession>
<evidence type="ECO:0000259" key="3">
    <source>
        <dbReference type="PROSITE" id="PS51186"/>
    </source>
</evidence>
<evidence type="ECO:0000256" key="1">
    <source>
        <dbReference type="ARBA" id="ARBA00022679"/>
    </source>
</evidence>
<dbReference type="Gene3D" id="3.40.630.30">
    <property type="match status" value="1"/>
</dbReference>
<dbReference type="InterPro" id="IPR050832">
    <property type="entry name" value="Bact_Acetyltransf"/>
</dbReference>
<dbReference type="Pfam" id="PF00583">
    <property type="entry name" value="Acetyltransf_1"/>
    <property type="match status" value="1"/>
</dbReference>
<dbReference type="Proteomes" id="UP001595814">
    <property type="component" value="Unassembled WGS sequence"/>
</dbReference>
<dbReference type="InterPro" id="IPR016181">
    <property type="entry name" value="Acyl_CoA_acyltransferase"/>
</dbReference>
<dbReference type="SUPFAM" id="SSF55729">
    <property type="entry name" value="Acyl-CoA N-acyltransferases (Nat)"/>
    <property type="match status" value="1"/>
</dbReference>
<dbReference type="InterPro" id="IPR000182">
    <property type="entry name" value="GNAT_dom"/>
</dbReference>